<sequence length="133" mass="15560">MRDKGKRKKKKKPTTSPSPVPNHVTTMDRAKDEGYRLIHAHIIRQAACLCPHSCRSGKKVFNPQRELSSECLPFMKASIAKVRTINQKAQKFNIGFRRLESNITFIIFLKFQKGRKYSIFRNQLRIFLNLFHT</sequence>
<feature type="compositionally biased region" description="Basic residues" evidence="1">
    <location>
        <begin position="1"/>
        <end position="13"/>
    </location>
</feature>
<protein>
    <submittedName>
        <fullName evidence="2">Uncharacterized protein</fullName>
    </submittedName>
</protein>
<dbReference type="EMBL" id="BGPR01059901">
    <property type="protein sequence ID" value="GBO35850.1"/>
    <property type="molecule type" value="Genomic_DNA"/>
</dbReference>
<organism evidence="2 3">
    <name type="scientific">Araneus ventricosus</name>
    <name type="common">Orbweaver spider</name>
    <name type="synonym">Epeira ventricosa</name>
    <dbReference type="NCBI Taxonomy" id="182803"/>
    <lineage>
        <taxon>Eukaryota</taxon>
        <taxon>Metazoa</taxon>
        <taxon>Ecdysozoa</taxon>
        <taxon>Arthropoda</taxon>
        <taxon>Chelicerata</taxon>
        <taxon>Arachnida</taxon>
        <taxon>Araneae</taxon>
        <taxon>Araneomorphae</taxon>
        <taxon>Entelegynae</taxon>
        <taxon>Araneoidea</taxon>
        <taxon>Araneidae</taxon>
        <taxon>Araneus</taxon>
    </lineage>
</organism>
<dbReference type="Proteomes" id="UP000499080">
    <property type="component" value="Unassembled WGS sequence"/>
</dbReference>
<name>A0A4Y2WHL3_ARAVE</name>
<feature type="region of interest" description="Disordered" evidence="1">
    <location>
        <begin position="1"/>
        <end position="26"/>
    </location>
</feature>
<reference evidence="2 3" key="1">
    <citation type="journal article" date="2019" name="Sci. Rep.">
        <title>Orb-weaving spider Araneus ventricosus genome elucidates the spidroin gene catalogue.</title>
        <authorList>
            <person name="Kono N."/>
            <person name="Nakamura H."/>
            <person name="Ohtoshi R."/>
            <person name="Moran D.A.P."/>
            <person name="Shinohara A."/>
            <person name="Yoshida Y."/>
            <person name="Fujiwara M."/>
            <person name="Mori M."/>
            <person name="Tomita M."/>
            <person name="Arakawa K."/>
        </authorList>
    </citation>
    <scope>NUCLEOTIDE SEQUENCE [LARGE SCALE GENOMIC DNA]</scope>
</reference>
<evidence type="ECO:0000313" key="2">
    <source>
        <dbReference type="EMBL" id="GBO35850.1"/>
    </source>
</evidence>
<dbReference type="AlphaFoldDB" id="A0A4Y2WHL3"/>
<evidence type="ECO:0000313" key="3">
    <source>
        <dbReference type="Proteomes" id="UP000499080"/>
    </source>
</evidence>
<accession>A0A4Y2WHL3</accession>
<evidence type="ECO:0000256" key="1">
    <source>
        <dbReference type="SAM" id="MobiDB-lite"/>
    </source>
</evidence>
<proteinExistence type="predicted"/>
<keyword evidence="3" id="KW-1185">Reference proteome</keyword>
<gene>
    <name evidence="2" type="ORF">AVEN_163959_1</name>
</gene>
<comment type="caution">
    <text evidence="2">The sequence shown here is derived from an EMBL/GenBank/DDBJ whole genome shotgun (WGS) entry which is preliminary data.</text>
</comment>